<feature type="transmembrane region" description="Helical" evidence="8">
    <location>
        <begin position="234"/>
        <end position="257"/>
    </location>
</feature>
<feature type="transmembrane region" description="Helical" evidence="8">
    <location>
        <begin position="94"/>
        <end position="112"/>
    </location>
</feature>
<keyword evidence="7 8" id="KW-0472">Membrane</keyword>
<comment type="similarity">
    <text evidence="2 8">Belongs to the major facilitator superfamily. Bcr/CmlA family.</text>
</comment>
<dbReference type="Proteomes" id="UP000203589">
    <property type="component" value="Chromosome"/>
</dbReference>
<evidence type="ECO:0000256" key="7">
    <source>
        <dbReference type="ARBA" id="ARBA00023136"/>
    </source>
</evidence>
<feature type="transmembrane region" description="Helical" evidence="8">
    <location>
        <begin position="297"/>
        <end position="320"/>
    </location>
</feature>
<evidence type="ECO:0000256" key="6">
    <source>
        <dbReference type="ARBA" id="ARBA00022989"/>
    </source>
</evidence>
<dbReference type="InterPro" id="IPR020846">
    <property type="entry name" value="MFS_dom"/>
</dbReference>
<evidence type="ECO:0000256" key="8">
    <source>
        <dbReference type="RuleBase" id="RU365088"/>
    </source>
</evidence>
<evidence type="ECO:0000313" key="10">
    <source>
        <dbReference type="EMBL" id="ASP22003.1"/>
    </source>
</evidence>
<evidence type="ECO:0000256" key="3">
    <source>
        <dbReference type="ARBA" id="ARBA00022448"/>
    </source>
</evidence>
<accession>A0A222E710</accession>
<feature type="transmembrane region" description="Helical" evidence="8">
    <location>
        <begin position="359"/>
        <end position="383"/>
    </location>
</feature>
<protein>
    <recommendedName>
        <fullName evidence="8">Bcr/CflA family efflux transporter</fullName>
    </recommendedName>
</protein>
<gene>
    <name evidence="10" type="ORF">ANTHELSMS3_03370</name>
</gene>
<dbReference type="PROSITE" id="PS50850">
    <property type="entry name" value="MFS"/>
    <property type="match status" value="1"/>
</dbReference>
<keyword evidence="3 8" id="KW-0813">Transport</keyword>
<keyword evidence="5 8" id="KW-0812">Transmembrane</keyword>
<comment type="subcellular location">
    <subcellularLocation>
        <location evidence="8">Cell inner membrane</location>
        <topology evidence="8">Multi-pass membrane protein</topology>
    </subcellularLocation>
    <subcellularLocation>
        <location evidence="1">Cell membrane</location>
        <topology evidence="1">Multi-pass membrane protein</topology>
    </subcellularLocation>
</comment>
<evidence type="ECO:0000256" key="2">
    <source>
        <dbReference type="ARBA" id="ARBA00006236"/>
    </source>
</evidence>
<name>A0A222E710_9RHOB</name>
<dbReference type="InterPro" id="IPR004812">
    <property type="entry name" value="Efflux_drug-R_Bcr/CmlA"/>
</dbReference>
<feature type="transmembrane region" description="Helical" evidence="8">
    <location>
        <begin position="118"/>
        <end position="140"/>
    </location>
</feature>
<dbReference type="GO" id="GO:0005886">
    <property type="term" value="C:plasma membrane"/>
    <property type="evidence" value="ECO:0007669"/>
    <property type="project" value="UniProtKB-SubCell"/>
</dbReference>
<dbReference type="SUPFAM" id="SSF103473">
    <property type="entry name" value="MFS general substrate transporter"/>
    <property type="match status" value="1"/>
</dbReference>
<sequence length="418" mass="43940">MHSSHDASKPSRTDASEPAAMPGRVELIALMAMLIATIAFSIDAMLPALPAMAAELSPESPNQVQLVVTIFVLGMGVGTLFTGPLSDTFGRKPVVLAGCGLYIVSAGLAAQADSLGLLLAARLVQGLGAAGPRVVVMAIIRDMFVGRQMAQIMSFVMIVFTLVPALAPSIGAVLIALAGWSAIFWAFVVFATVVSLWLFVRLPETLPRAARRPFSTSALLSAAREMLANRVVRLSIAVQSLVFAMLFATISSIQPIYETMFDRADSFPIWFGVTALLSASGSVVNAMLVVRMGMRRLVSVMLTVQVVVSAVMFLAILAGLAGDGLFAMFFFWQFVAFFQVGLTIGNLNAIAMEPMGHIAGMAASIIGFIATVAAVILAVPVGLLFDGTAIPLTLGVLVFAIAGLAMMAGMRRAETDGH</sequence>
<evidence type="ECO:0000259" key="9">
    <source>
        <dbReference type="PROSITE" id="PS50850"/>
    </source>
</evidence>
<dbReference type="Pfam" id="PF07690">
    <property type="entry name" value="MFS_1"/>
    <property type="match status" value="1"/>
</dbReference>
<keyword evidence="4" id="KW-1003">Cell membrane</keyword>
<dbReference type="CDD" id="cd17320">
    <property type="entry name" value="MFS_MdfA_MDR_like"/>
    <property type="match status" value="1"/>
</dbReference>
<feature type="transmembrane region" description="Helical" evidence="8">
    <location>
        <begin position="183"/>
        <end position="202"/>
    </location>
</feature>
<feature type="transmembrane region" description="Helical" evidence="8">
    <location>
        <begin position="27"/>
        <end position="52"/>
    </location>
</feature>
<feature type="transmembrane region" description="Helical" evidence="8">
    <location>
        <begin position="269"/>
        <end position="290"/>
    </location>
</feature>
<feature type="transmembrane region" description="Helical" evidence="8">
    <location>
        <begin position="64"/>
        <end position="82"/>
    </location>
</feature>
<dbReference type="AlphaFoldDB" id="A0A222E710"/>
<dbReference type="EMBL" id="CP022540">
    <property type="protein sequence ID" value="ASP22003.1"/>
    <property type="molecule type" value="Genomic_DNA"/>
</dbReference>
<dbReference type="PANTHER" id="PTHR23502">
    <property type="entry name" value="MAJOR FACILITATOR SUPERFAMILY"/>
    <property type="match status" value="1"/>
</dbReference>
<dbReference type="NCBIfam" id="TIGR00710">
    <property type="entry name" value="efflux_Bcr_CflA"/>
    <property type="match status" value="1"/>
</dbReference>
<evidence type="ECO:0000313" key="11">
    <source>
        <dbReference type="Proteomes" id="UP000203589"/>
    </source>
</evidence>
<organism evidence="10 11">
    <name type="scientific">Antarctobacter heliothermus</name>
    <dbReference type="NCBI Taxonomy" id="74033"/>
    <lineage>
        <taxon>Bacteria</taxon>
        <taxon>Pseudomonadati</taxon>
        <taxon>Pseudomonadota</taxon>
        <taxon>Alphaproteobacteria</taxon>
        <taxon>Rhodobacterales</taxon>
        <taxon>Roseobacteraceae</taxon>
        <taxon>Antarctobacter</taxon>
    </lineage>
</organism>
<evidence type="ECO:0000256" key="5">
    <source>
        <dbReference type="ARBA" id="ARBA00022692"/>
    </source>
</evidence>
<dbReference type="InterPro" id="IPR036259">
    <property type="entry name" value="MFS_trans_sf"/>
</dbReference>
<dbReference type="Gene3D" id="1.20.1720.10">
    <property type="entry name" value="Multidrug resistance protein D"/>
    <property type="match status" value="1"/>
</dbReference>
<keyword evidence="6 8" id="KW-1133">Transmembrane helix</keyword>
<feature type="transmembrane region" description="Helical" evidence="8">
    <location>
        <begin position="152"/>
        <end position="177"/>
    </location>
</feature>
<feature type="domain" description="Major facilitator superfamily (MFS) profile" evidence="9">
    <location>
        <begin position="25"/>
        <end position="414"/>
    </location>
</feature>
<keyword evidence="8" id="KW-0997">Cell inner membrane</keyword>
<dbReference type="GO" id="GO:0042910">
    <property type="term" value="F:xenobiotic transmembrane transporter activity"/>
    <property type="evidence" value="ECO:0007669"/>
    <property type="project" value="InterPro"/>
</dbReference>
<dbReference type="GO" id="GO:1990961">
    <property type="term" value="P:xenobiotic detoxification by transmembrane export across the plasma membrane"/>
    <property type="evidence" value="ECO:0007669"/>
    <property type="project" value="InterPro"/>
</dbReference>
<dbReference type="KEGG" id="aht:ANTHELSMS3_03370"/>
<feature type="transmembrane region" description="Helical" evidence="8">
    <location>
        <begin position="326"/>
        <end position="347"/>
    </location>
</feature>
<dbReference type="RefSeq" id="WP_198319828.1">
    <property type="nucleotide sequence ID" value="NZ_CP022540.1"/>
</dbReference>
<evidence type="ECO:0000256" key="1">
    <source>
        <dbReference type="ARBA" id="ARBA00004651"/>
    </source>
</evidence>
<feature type="transmembrane region" description="Helical" evidence="8">
    <location>
        <begin position="389"/>
        <end position="410"/>
    </location>
</feature>
<reference evidence="10 11" key="1">
    <citation type="submission" date="2017-07" db="EMBL/GenBank/DDBJ databases">
        <title>Genome Sequence of Antarctobacter heliothermus Strain SMS3 Isolated from a culture of the Diatom Skeletonema marinoi.</title>
        <authorList>
            <person name="Topel M."/>
            <person name="Pinder M.I.M."/>
            <person name="Johansson O.N."/>
            <person name="Kourtchenko O."/>
            <person name="Godhe A."/>
            <person name="Clarke A.K."/>
        </authorList>
    </citation>
    <scope>NUCLEOTIDE SEQUENCE [LARGE SCALE GENOMIC DNA]</scope>
    <source>
        <strain evidence="10 11">SMS3</strain>
    </source>
</reference>
<keyword evidence="11" id="KW-1185">Reference proteome</keyword>
<evidence type="ECO:0000256" key="4">
    <source>
        <dbReference type="ARBA" id="ARBA00022475"/>
    </source>
</evidence>
<dbReference type="InterPro" id="IPR011701">
    <property type="entry name" value="MFS"/>
</dbReference>
<dbReference type="PANTHER" id="PTHR23502:SF132">
    <property type="entry name" value="POLYAMINE TRANSPORTER 2-RELATED"/>
    <property type="match status" value="1"/>
</dbReference>
<proteinExistence type="inferred from homology"/>